<feature type="compositionally biased region" description="Polar residues" evidence="1">
    <location>
        <begin position="242"/>
        <end position="275"/>
    </location>
</feature>
<feature type="region of interest" description="Disordered" evidence="1">
    <location>
        <begin position="242"/>
        <end position="339"/>
    </location>
</feature>
<name>A0A9X2JIN1_9BACT</name>
<sequence length="339" mass="37177">MRYLPQFGVLATTSALLLLPPSASAQQGDLEEGFGIRNNGSPTARAQARRQEELTPRTSSDGTARDEDGTPTPWFLDDSVQNELGIEDPELGPLYDDYSAVWQRHKERQAKLDAAKSDEEKALEQRSKLAREYRDAYRRDVDALTQQHFNQQQRQRYDQLQRQYMGINAFSNPDYVEYFGFNSGQRAQIAQLQDRYNRRLAELRNYSGDPAERMRQFRQLRQQTASDLDGIVNDEQRQMMSEMNGSPFSFSDQSFFGTASDLDSQGRNPAYQNRRGTPRGVNPGSGIGRPQNPASGSGIGVPQPNGPGAGSTPQGSGGPGGTAGDLGGGSTPGSSGSGN</sequence>
<comment type="caution">
    <text evidence="3">The sequence shown here is derived from an EMBL/GenBank/DDBJ whole genome shotgun (WGS) entry which is preliminary data.</text>
</comment>
<dbReference type="RefSeq" id="WP_252854836.1">
    <property type="nucleotide sequence ID" value="NZ_JAMXLR010000077.1"/>
</dbReference>
<dbReference type="EMBL" id="JAMXLR010000077">
    <property type="protein sequence ID" value="MCO6046722.1"/>
    <property type="molecule type" value="Genomic_DNA"/>
</dbReference>
<evidence type="ECO:0000313" key="3">
    <source>
        <dbReference type="EMBL" id="MCO6046722.1"/>
    </source>
</evidence>
<organism evidence="3 4">
    <name type="scientific">Aeoliella straminimaris</name>
    <dbReference type="NCBI Taxonomy" id="2954799"/>
    <lineage>
        <taxon>Bacteria</taxon>
        <taxon>Pseudomonadati</taxon>
        <taxon>Planctomycetota</taxon>
        <taxon>Planctomycetia</taxon>
        <taxon>Pirellulales</taxon>
        <taxon>Lacipirellulaceae</taxon>
        <taxon>Aeoliella</taxon>
    </lineage>
</organism>
<feature type="signal peptide" evidence="2">
    <location>
        <begin position="1"/>
        <end position="25"/>
    </location>
</feature>
<keyword evidence="2" id="KW-0732">Signal</keyword>
<evidence type="ECO:0000256" key="2">
    <source>
        <dbReference type="SAM" id="SignalP"/>
    </source>
</evidence>
<protein>
    <submittedName>
        <fullName evidence="3">Uncharacterized protein</fullName>
    </submittedName>
</protein>
<dbReference type="Proteomes" id="UP001155241">
    <property type="component" value="Unassembled WGS sequence"/>
</dbReference>
<reference evidence="3" key="1">
    <citation type="submission" date="2022-06" db="EMBL/GenBank/DDBJ databases">
        <title>Aeoliella straminimaris, a novel planctomycete from sediments.</title>
        <authorList>
            <person name="Vitorino I.R."/>
            <person name="Lage O.M."/>
        </authorList>
    </citation>
    <scope>NUCLEOTIDE SEQUENCE</scope>
    <source>
        <strain evidence="3">ICT_H6.2</strain>
    </source>
</reference>
<proteinExistence type="predicted"/>
<gene>
    <name evidence="3" type="ORF">NG895_22730</name>
</gene>
<keyword evidence="4" id="KW-1185">Reference proteome</keyword>
<feature type="compositionally biased region" description="Gly residues" evidence="1">
    <location>
        <begin position="315"/>
        <end position="339"/>
    </location>
</feature>
<evidence type="ECO:0000313" key="4">
    <source>
        <dbReference type="Proteomes" id="UP001155241"/>
    </source>
</evidence>
<feature type="chain" id="PRO_5040970478" evidence="2">
    <location>
        <begin position="26"/>
        <end position="339"/>
    </location>
</feature>
<evidence type="ECO:0000256" key="1">
    <source>
        <dbReference type="SAM" id="MobiDB-lite"/>
    </source>
</evidence>
<feature type="region of interest" description="Disordered" evidence="1">
    <location>
        <begin position="32"/>
        <end position="77"/>
    </location>
</feature>
<accession>A0A9X2JIN1</accession>
<dbReference type="AlphaFoldDB" id="A0A9X2JIN1"/>